<dbReference type="Proteomes" id="UP000574390">
    <property type="component" value="Unassembled WGS sequence"/>
</dbReference>
<name>A0A7J6QP74_PEROL</name>
<reference evidence="2 3" key="1">
    <citation type="submission" date="2020-04" db="EMBL/GenBank/DDBJ databases">
        <title>Perkinsus olseni comparative genomics.</title>
        <authorList>
            <person name="Bogema D.R."/>
        </authorList>
    </citation>
    <scope>NUCLEOTIDE SEQUENCE [LARGE SCALE GENOMIC DNA]</scope>
    <source>
        <strain evidence="2">ATCC PRA-205</strain>
    </source>
</reference>
<organism evidence="2 3">
    <name type="scientific">Perkinsus olseni</name>
    <name type="common">Perkinsus atlanticus</name>
    <dbReference type="NCBI Taxonomy" id="32597"/>
    <lineage>
        <taxon>Eukaryota</taxon>
        <taxon>Sar</taxon>
        <taxon>Alveolata</taxon>
        <taxon>Perkinsozoa</taxon>
        <taxon>Perkinsea</taxon>
        <taxon>Perkinsida</taxon>
        <taxon>Perkinsidae</taxon>
        <taxon>Perkinsus</taxon>
    </lineage>
</organism>
<feature type="signal peptide" evidence="1">
    <location>
        <begin position="1"/>
        <end position="17"/>
    </location>
</feature>
<evidence type="ECO:0000313" key="2">
    <source>
        <dbReference type="EMBL" id="KAF4709386.1"/>
    </source>
</evidence>
<comment type="caution">
    <text evidence="2">The sequence shown here is derived from an EMBL/GenBank/DDBJ whole genome shotgun (WGS) entry which is preliminary data.</text>
</comment>
<accession>A0A7J6QP74</accession>
<feature type="non-terminal residue" evidence="2">
    <location>
        <position position="240"/>
    </location>
</feature>
<proteinExistence type="predicted"/>
<dbReference type="EMBL" id="JABANM010028640">
    <property type="protein sequence ID" value="KAF4709386.1"/>
    <property type="molecule type" value="Genomic_DNA"/>
</dbReference>
<feature type="chain" id="PRO_5029754879" description="Immunoglobulin super DCC subclass member" evidence="1">
    <location>
        <begin position="18"/>
        <end position="240"/>
    </location>
</feature>
<evidence type="ECO:0008006" key="4">
    <source>
        <dbReference type="Google" id="ProtNLM"/>
    </source>
</evidence>
<protein>
    <recommendedName>
        <fullName evidence="4">Immunoglobulin super DCC subclass member</fullName>
    </recommendedName>
</protein>
<evidence type="ECO:0000256" key="1">
    <source>
        <dbReference type="SAM" id="SignalP"/>
    </source>
</evidence>
<sequence>MRSILAGSLLVSTVAFGGQSPGIVASQSGGMDTCSMACNQTMGCDQSYCKNNGMCFGLYHKGNAFCYQPGGADGCDDVSLEPVKCTDYPLTTCQDVCDRLVGCKDSAWGSYCKSWQDPPICFGILKMYDGSLCHQSDPNCTGEPFECHFALGPVQPTVPNKPSPMPLLPVYNRTAPAKAMPGGSPGQSLPSMPPANGYSTVKIEPAVANIYMPTAAAGTGAPTWTTASASNVTNTTAAPG</sequence>
<gene>
    <name evidence="2" type="ORF">FOZ62_005831</name>
</gene>
<dbReference type="AlphaFoldDB" id="A0A7J6QP74"/>
<keyword evidence="1" id="KW-0732">Signal</keyword>
<evidence type="ECO:0000313" key="3">
    <source>
        <dbReference type="Proteomes" id="UP000574390"/>
    </source>
</evidence>